<feature type="chain" id="PRO_5046853347" evidence="2">
    <location>
        <begin position="19"/>
        <end position="701"/>
    </location>
</feature>
<keyword evidence="4" id="KW-1185">Reference proteome</keyword>
<comment type="caution">
    <text evidence="3">The sequence shown here is derived from an EMBL/GenBank/DDBJ whole genome shotgun (WGS) entry which is preliminary data.</text>
</comment>
<evidence type="ECO:0000313" key="3">
    <source>
        <dbReference type="EMBL" id="KAK8883250.1"/>
    </source>
</evidence>
<dbReference type="Proteomes" id="UP001470230">
    <property type="component" value="Unassembled WGS sequence"/>
</dbReference>
<evidence type="ECO:0000313" key="4">
    <source>
        <dbReference type="Proteomes" id="UP001470230"/>
    </source>
</evidence>
<reference evidence="3 4" key="1">
    <citation type="submission" date="2024-04" db="EMBL/GenBank/DDBJ databases">
        <title>Tritrichomonas musculus Genome.</title>
        <authorList>
            <person name="Alves-Ferreira E."/>
            <person name="Grigg M."/>
            <person name="Lorenzi H."/>
            <person name="Galac M."/>
        </authorList>
    </citation>
    <scope>NUCLEOTIDE SEQUENCE [LARGE SCALE GENOMIC DNA]</scope>
    <source>
        <strain evidence="3 4">EAF2021</strain>
    </source>
</reference>
<evidence type="ECO:0000256" key="2">
    <source>
        <dbReference type="SAM" id="SignalP"/>
    </source>
</evidence>
<accession>A0ABR2JZG8</accession>
<feature type="signal peptide" evidence="2">
    <location>
        <begin position="1"/>
        <end position="18"/>
    </location>
</feature>
<dbReference type="EMBL" id="JAPFFF010000009">
    <property type="protein sequence ID" value="KAK8883250.1"/>
    <property type="molecule type" value="Genomic_DNA"/>
</dbReference>
<keyword evidence="2" id="KW-0732">Signal</keyword>
<keyword evidence="1" id="KW-0812">Transmembrane</keyword>
<name>A0ABR2JZG8_9EUKA</name>
<organism evidence="3 4">
    <name type="scientific">Tritrichomonas musculus</name>
    <dbReference type="NCBI Taxonomy" id="1915356"/>
    <lineage>
        <taxon>Eukaryota</taxon>
        <taxon>Metamonada</taxon>
        <taxon>Parabasalia</taxon>
        <taxon>Tritrichomonadida</taxon>
        <taxon>Tritrichomonadidae</taxon>
        <taxon>Tritrichomonas</taxon>
    </lineage>
</organism>
<evidence type="ECO:0000256" key="1">
    <source>
        <dbReference type="SAM" id="Phobius"/>
    </source>
</evidence>
<protein>
    <submittedName>
        <fullName evidence="3">Uncharacterized protein</fullName>
    </submittedName>
</protein>
<keyword evidence="1" id="KW-0472">Membrane</keyword>
<feature type="transmembrane region" description="Helical" evidence="1">
    <location>
        <begin position="680"/>
        <end position="700"/>
    </location>
</feature>
<gene>
    <name evidence="3" type="ORF">M9Y10_045901</name>
</gene>
<proteinExistence type="predicted"/>
<sequence length="701" mass="78394">MYLFYLIFASFSLQHAYSNGKRLSYNSRYRILSTKAETGDNIFCFYNSNRGKCNQTQSFGPENYTEFRKYIKSNNSVQIIVVENIVLSTPLTIGNMDSKSVSIRGESITGSIFIEQNYKLIDESGVLAHATISIDGSFLESQNVGFLRLTNSVQIPPQLIALLLSDFPTDIMTTPFTGSFYSGPNATATVTPSSINVAGGKYDISISYFGGNLHWRADFKSLMQLYCLCPSGNCESCRYPQISSLDIKTPPLYSNTTLVLIQIPNGTNVTVNLENIDRKRSYVFLGDDQNELTLHFDSNSHISEFPSLTFSNLILNFETSNPNVLIRGPNVKLNKTSISDQWSNKITIDNIVTDVDSLESILSDNKNLTIFTDSSEIALESEQSRFDQKNISKPLQKVAVITSNNHLKYSDTLGSQVTLKPGSGSNSQTIEINELHDNSQLSISSYKNVNLKINNISSNKYKMSIEDFNNLNIEGTQPISLDHLNLNGNKTKSAHIQSNVPIHFNNLNFEDEQRNVPKELIISNGKSADADHIYIGQQNTDLIQNLKMNQELTLQSRSSLECSNCSFDNQMNYCVITGKVAPPPELQLSSGSADNFNPKSISIFVTSKNEPKSQRYNITNRQYYSLISGFTKQEQCERTLKSIVDLPADFMLRCNNGVLELNTGAFYDFWPGEHYSGLQIFGMVMTSIICAACSYVIFIYI</sequence>
<keyword evidence="1" id="KW-1133">Transmembrane helix</keyword>